<organism evidence="2 3">
    <name type="scientific">Candidatus Nitrosymbiomonas proteolyticus</name>
    <dbReference type="NCBI Taxonomy" id="2608984"/>
    <lineage>
        <taxon>Bacteria</taxon>
        <taxon>Bacillati</taxon>
        <taxon>Armatimonadota</taxon>
        <taxon>Armatimonadota incertae sedis</taxon>
        <taxon>Candidatus Nitrosymbiomonas</taxon>
    </lineage>
</organism>
<dbReference type="Proteomes" id="UP000662873">
    <property type="component" value="Chromosome"/>
</dbReference>
<evidence type="ECO:0000313" key="2">
    <source>
        <dbReference type="EMBL" id="BBO23815.1"/>
    </source>
</evidence>
<keyword evidence="1" id="KW-1133">Transmembrane helix</keyword>
<keyword evidence="1" id="KW-0472">Membrane</keyword>
<evidence type="ECO:0000256" key="1">
    <source>
        <dbReference type="SAM" id="Phobius"/>
    </source>
</evidence>
<proteinExistence type="predicted"/>
<feature type="transmembrane region" description="Helical" evidence="1">
    <location>
        <begin position="103"/>
        <end position="125"/>
    </location>
</feature>
<dbReference type="KEGG" id="npy:NPRO_14100"/>
<protein>
    <submittedName>
        <fullName evidence="2">Quinol:cytochrome c oxidoreductase membrane protein</fullName>
    </submittedName>
</protein>
<feature type="transmembrane region" description="Helical" evidence="1">
    <location>
        <begin position="64"/>
        <end position="83"/>
    </location>
</feature>
<dbReference type="Pfam" id="PF11821">
    <property type="entry name" value="ActD"/>
    <property type="match status" value="1"/>
</dbReference>
<dbReference type="AlphaFoldDB" id="A0A809RH57"/>
<dbReference type="PANTHER" id="PTHR40394:SF2">
    <property type="entry name" value="QUINOL:CYTOCHROME C OXIDOREDUCTASE MEMBRANE PROTEIN"/>
    <property type="match status" value="1"/>
</dbReference>
<name>A0A809RH57_9BACT</name>
<reference evidence="2" key="1">
    <citation type="journal article" name="DNA Res.">
        <title>The physiological potential of anammox bacteria as revealed by their core genome structure.</title>
        <authorList>
            <person name="Okubo T."/>
            <person name="Toyoda A."/>
            <person name="Fukuhara K."/>
            <person name="Uchiyama I."/>
            <person name="Harigaya Y."/>
            <person name="Kuroiwa M."/>
            <person name="Suzuki T."/>
            <person name="Murakami Y."/>
            <person name="Suwa Y."/>
            <person name="Takami H."/>
        </authorList>
    </citation>
    <scope>NUCLEOTIDE SEQUENCE</scope>
    <source>
        <strain evidence="2">317325-2</strain>
    </source>
</reference>
<sequence length="184" mass="20122">MKDNAQSPLLLYGLMAQFAEPEEIREAARKAKAEGYSKVEAYTPFVVEGLVDDLGTRDDRVPKLVFAFGMLGALLGFGLQTYAAVIDYPLNIGGRPDFSWPSFIPITFETGVLCAALGAVFGMLAMNGLPRFHHPVFSAEGFDRATDDRFFLCVEASDPKFESESTRKFLEGLGAEAVVEVPIE</sequence>
<accession>A0A809RH57</accession>
<dbReference type="EMBL" id="AP021858">
    <property type="protein sequence ID" value="BBO23815.1"/>
    <property type="molecule type" value="Genomic_DNA"/>
</dbReference>
<gene>
    <name evidence="2" type="ORF">NPRO_14100</name>
</gene>
<dbReference type="PANTHER" id="PTHR40394">
    <property type="entry name" value="LIPOPROTEIN-RELATED"/>
    <property type="match status" value="1"/>
</dbReference>
<keyword evidence="1" id="KW-0812">Transmembrane</keyword>
<dbReference type="InterPro" id="IPR021776">
    <property type="entry name" value="ActD"/>
</dbReference>
<evidence type="ECO:0000313" key="3">
    <source>
        <dbReference type="Proteomes" id="UP000662873"/>
    </source>
</evidence>